<keyword evidence="13" id="KW-1185">Reference proteome</keyword>
<keyword evidence="7" id="KW-0653">Protein transport</keyword>
<feature type="domain" description="TonB C-terminal" evidence="11">
    <location>
        <begin position="75"/>
        <end position="144"/>
    </location>
</feature>
<comment type="similarity">
    <text evidence="2">Belongs to the TonB family.</text>
</comment>
<evidence type="ECO:0000313" key="13">
    <source>
        <dbReference type="Proteomes" id="UP000297540"/>
    </source>
</evidence>
<evidence type="ECO:0000313" key="12">
    <source>
        <dbReference type="EMBL" id="TFF35638.1"/>
    </source>
</evidence>
<name>A0A4Y8S9H6_9SPHI</name>
<keyword evidence="8" id="KW-1133">Transmembrane helix</keyword>
<comment type="caution">
    <text evidence="12">The sequence shown here is derived from an EMBL/GenBank/DDBJ whole genome shotgun (WGS) entry which is preliminary data.</text>
</comment>
<sequence length="145" mass="16034">MNWTLLMLMGLFASATVCAQSNQLKEKANTNSQKTDKVLSPDSEGIDVYPSFSGGQAALSTFIKKNLRWPTGPKREGKVVVEFTVEKNGKLSGFTLRKSLAHDYDNEALRVIKSSPLWIPGRKLLAKRSAPASYRMTLPIAFSLK</sequence>
<keyword evidence="6" id="KW-0812">Transmembrane</keyword>
<feature type="chain" id="PRO_5021445599" evidence="10">
    <location>
        <begin position="20"/>
        <end position="145"/>
    </location>
</feature>
<proteinExistence type="inferred from homology"/>
<keyword evidence="5" id="KW-0997">Cell inner membrane</keyword>
<protein>
    <submittedName>
        <fullName evidence="12">TonB family protein</fullName>
    </submittedName>
</protein>
<evidence type="ECO:0000256" key="4">
    <source>
        <dbReference type="ARBA" id="ARBA00022475"/>
    </source>
</evidence>
<dbReference type="GO" id="GO:0098797">
    <property type="term" value="C:plasma membrane protein complex"/>
    <property type="evidence" value="ECO:0007669"/>
    <property type="project" value="TreeGrafter"/>
</dbReference>
<dbReference type="NCBIfam" id="TIGR01352">
    <property type="entry name" value="tonB_Cterm"/>
    <property type="match status" value="1"/>
</dbReference>
<evidence type="ECO:0000256" key="10">
    <source>
        <dbReference type="SAM" id="SignalP"/>
    </source>
</evidence>
<keyword evidence="9" id="KW-0472">Membrane</keyword>
<evidence type="ECO:0000256" key="8">
    <source>
        <dbReference type="ARBA" id="ARBA00022989"/>
    </source>
</evidence>
<dbReference type="SUPFAM" id="SSF74653">
    <property type="entry name" value="TolA/TonB C-terminal domain"/>
    <property type="match status" value="1"/>
</dbReference>
<evidence type="ECO:0000259" key="11">
    <source>
        <dbReference type="Pfam" id="PF03544"/>
    </source>
</evidence>
<comment type="subcellular location">
    <subcellularLocation>
        <location evidence="1">Cell inner membrane</location>
        <topology evidence="1">Single-pass membrane protein</topology>
        <orientation evidence="1">Periplasmic side</orientation>
    </subcellularLocation>
</comment>
<dbReference type="PANTHER" id="PTHR33446:SF2">
    <property type="entry name" value="PROTEIN TONB"/>
    <property type="match status" value="1"/>
</dbReference>
<dbReference type="Pfam" id="PF03544">
    <property type="entry name" value="TonB_C"/>
    <property type="match status" value="1"/>
</dbReference>
<evidence type="ECO:0000256" key="2">
    <source>
        <dbReference type="ARBA" id="ARBA00006555"/>
    </source>
</evidence>
<accession>A0A4Y8S9H6</accession>
<evidence type="ECO:0000256" key="3">
    <source>
        <dbReference type="ARBA" id="ARBA00022448"/>
    </source>
</evidence>
<dbReference type="Gene3D" id="3.30.1150.10">
    <property type="match status" value="1"/>
</dbReference>
<keyword evidence="10" id="KW-0732">Signal</keyword>
<evidence type="ECO:0000256" key="6">
    <source>
        <dbReference type="ARBA" id="ARBA00022692"/>
    </source>
</evidence>
<dbReference type="EMBL" id="SOZE01000020">
    <property type="protein sequence ID" value="TFF35638.1"/>
    <property type="molecule type" value="Genomic_DNA"/>
</dbReference>
<dbReference type="InterPro" id="IPR037682">
    <property type="entry name" value="TonB_C"/>
</dbReference>
<feature type="signal peptide" evidence="10">
    <location>
        <begin position="1"/>
        <end position="19"/>
    </location>
</feature>
<dbReference type="GO" id="GO:0055085">
    <property type="term" value="P:transmembrane transport"/>
    <property type="evidence" value="ECO:0007669"/>
    <property type="project" value="InterPro"/>
</dbReference>
<reference evidence="12 13" key="1">
    <citation type="journal article" date="2017" name="Int. J. Syst. Evol. Microbiol.">
        <title>Mucilaginibacterpsychrotolerans sp. nov., isolated from peatlands.</title>
        <authorList>
            <person name="Deng Y."/>
            <person name="Shen L."/>
            <person name="Xu B."/>
            <person name="Liu Y."/>
            <person name="Gu Z."/>
            <person name="Liu H."/>
            <person name="Zhou Y."/>
        </authorList>
    </citation>
    <scope>NUCLEOTIDE SEQUENCE [LARGE SCALE GENOMIC DNA]</scope>
    <source>
        <strain evidence="12 13">NH7-4</strain>
    </source>
</reference>
<dbReference type="PANTHER" id="PTHR33446">
    <property type="entry name" value="PROTEIN TONB-RELATED"/>
    <property type="match status" value="1"/>
</dbReference>
<keyword evidence="3" id="KW-0813">Transport</keyword>
<keyword evidence="4" id="KW-1003">Cell membrane</keyword>
<dbReference type="GO" id="GO:0031992">
    <property type="term" value="F:energy transducer activity"/>
    <property type="evidence" value="ECO:0007669"/>
    <property type="project" value="TreeGrafter"/>
</dbReference>
<dbReference type="Proteomes" id="UP000297540">
    <property type="component" value="Unassembled WGS sequence"/>
</dbReference>
<dbReference type="AlphaFoldDB" id="A0A4Y8S9H6"/>
<evidence type="ECO:0000256" key="1">
    <source>
        <dbReference type="ARBA" id="ARBA00004383"/>
    </source>
</evidence>
<evidence type="ECO:0000256" key="5">
    <source>
        <dbReference type="ARBA" id="ARBA00022519"/>
    </source>
</evidence>
<dbReference type="InterPro" id="IPR006260">
    <property type="entry name" value="TonB/TolA_C"/>
</dbReference>
<dbReference type="OrthoDB" id="649093at2"/>
<dbReference type="GO" id="GO:0015031">
    <property type="term" value="P:protein transport"/>
    <property type="evidence" value="ECO:0007669"/>
    <property type="project" value="UniProtKB-KW"/>
</dbReference>
<organism evidence="12 13">
    <name type="scientific">Mucilaginibacter psychrotolerans</name>
    <dbReference type="NCBI Taxonomy" id="1524096"/>
    <lineage>
        <taxon>Bacteria</taxon>
        <taxon>Pseudomonadati</taxon>
        <taxon>Bacteroidota</taxon>
        <taxon>Sphingobacteriia</taxon>
        <taxon>Sphingobacteriales</taxon>
        <taxon>Sphingobacteriaceae</taxon>
        <taxon>Mucilaginibacter</taxon>
    </lineage>
</organism>
<evidence type="ECO:0000256" key="9">
    <source>
        <dbReference type="ARBA" id="ARBA00023136"/>
    </source>
</evidence>
<gene>
    <name evidence="12" type="ORF">E2R66_18190</name>
</gene>
<evidence type="ECO:0000256" key="7">
    <source>
        <dbReference type="ARBA" id="ARBA00022927"/>
    </source>
</evidence>
<dbReference type="InterPro" id="IPR051045">
    <property type="entry name" value="TonB-dependent_transducer"/>
</dbReference>
<dbReference type="RefSeq" id="WP_133233179.1">
    <property type="nucleotide sequence ID" value="NZ_SOZE01000020.1"/>
</dbReference>